<protein>
    <submittedName>
        <fullName evidence="1">Uncharacterized protein</fullName>
    </submittedName>
</protein>
<reference evidence="2" key="1">
    <citation type="journal article" date="2019" name="Int. J. Syst. Evol. Microbiol.">
        <title>The Global Catalogue of Microorganisms (GCM) 10K type strain sequencing project: providing services to taxonomists for standard genome sequencing and annotation.</title>
        <authorList>
            <consortium name="The Broad Institute Genomics Platform"/>
            <consortium name="The Broad Institute Genome Sequencing Center for Infectious Disease"/>
            <person name="Wu L."/>
            <person name="Ma J."/>
        </authorList>
    </citation>
    <scope>NUCLEOTIDE SEQUENCE [LARGE SCALE GENOMIC DNA]</scope>
    <source>
        <strain evidence="2">CCUG 62114</strain>
    </source>
</reference>
<dbReference type="RefSeq" id="WP_377714860.1">
    <property type="nucleotide sequence ID" value="NZ_JBHTJM010000008.1"/>
</dbReference>
<sequence length="86" mass="10286">MYDIEYKELRTAIGVFKKHFNGYYSFELANGDIIVFEQVDSSISKEYQLKSNKHIDMVFEITYSESYDEFESDDFIIFKLEDLKLL</sequence>
<accession>A0ABW3I2M7</accession>
<gene>
    <name evidence="1" type="ORF">ACFQ1O_07185</name>
</gene>
<name>A0ABW3I2M7_9FLAO</name>
<keyword evidence="2" id="KW-1185">Reference proteome</keyword>
<dbReference type="EMBL" id="JBHTJM010000008">
    <property type="protein sequence ID" value="MFD0963785.1"/>
    <property type="molecule type" value="Genomic_DNA"/>
</dbReference>
<evidence type="ECO:0000313" key="1">
    <source>
        <dbReference type="EMBL" id="MFD0963785.1"/>
    </source>
</evidence>
<proteinExistence type="predicted"/>
<dbReference type="Proteomes" id="UP001596997">
    <property type="component" value="Unassembled WGS sequence"/>
</dbReference>
<evidence type="ECO:0000313" key="2">
    <source>
        <dbReference type="Proteomes" id="UP001596997"/>
    </source>
</evidence>
<comment type="caution">
    <text evidence="1">The sequence shown here is derived from an EMBL/GenBank/DDBJ whole genome shotgun (WGS) entry which is preliminary data.</text>
</comment>
<organism evidence="1 2">
    <name type="scientific">Pseudofulvibacter geojedonensis</name>
    <dbReference type="NCBI Taxonomy" id="1123758"/>
    <lineage>
        <taxon>Bacteria</taxon>
        <taxon>Pseudomonadati</taxon>
        <taxon>Bacteroidota</taxon>
        <taxon>Flavobacteriia</taxon>
        <taxon>Flavobacteriales</taxon>
        <taxon>Flavobacteriaceae</taxon>
        <taxon>Pseudofulvibacter</taxon>
    </lineage>
</organism>